<evidence type="ECO:0000256" key="6">
    <source>
        <dbReference type="ARBA" id="ARBA00022741"/>
    </source>
</evidence>
<dbReference type="Pfam" id="PF02223">
    <property type="entry name" value="Thymidylate_kin"/>
    <property type="match status" value="1"/>
</dbReference>
<dbReference type="STRING" id="37692.ATP_00373"/>
<dbReference type="EMBL" id="CU469464">
    <property type="protein sequence ID" value="CAP18560.1"/>
    <property type="molecule type" value="Genomic_DNA"/>
</dbReference>
<protein>
    <recommendedName>
        <fullName evidence="3 11">Thymidylate kinase</fullName>
        <ecNumber evidence="2 11">2.7.4.9</ecNumber>
    </recommendedName>
    <alternativeName>
        <fullName evidence="11">dTMP kinase</fullName>
    </alternativeName>
</protein>
<dbReference type="InterPro" id="IPR039430">
    <property type="entry name" value="Thymidylate_kin-like_dom"/>
</dbReference>
<comment type="catalytic activity">
    <reaction evidence="9 11">
        <text>dTMP + ATP = dTDP + ADP</text>
        <dbReference type="Rhea" id="RHEA:13517"/>
        <dbReference type="ChEBI" id="CHEBI:30616"/>
        <dbReference type="ChEBI" id="CHEBI:58369"/>
        <dbReference type="ChEBI" id="CHEBI:63528"/>
        <dbReference type="ChEBI" id="CHEBI:456216"/>
        <dbReference type="EC" id="2.7.4.9"/>
    </reaction>
</comment>
<keyword evidence="6 11" id="KW-0547">Nucleotide-binding</keyword>
<dbReference type="HOGENOM" id="CLU_049131_0_2_14"/>
<dbReference type="PANTHER" id="PTHR10344:SF4">
    <property type="entry name" value="UMP-CMP KINASE 2, MITOCHONDRIAL"/>
    <property type="match status" value="1"/>
</dbReference>
<evidence type="ECO:0000256" key="10">
    <source>
        <dbReference type="ARBA" id="ARBA00057735"/>
    </source>
</evidence>
<dbReference type="GO" id="GO:0006233">
    <property type="term" value="P:dTDP biosynthetic process"/>
    <property type="evidence" value="ECO:0007669"/>
    <property type="project" value="InterPro"/>
</dbReference>
<dbReference type="GO" id="GO:0006235">
    <property type="term" value="P:dTTP biosynthetic process"/>
    <property type="evidence" value="ECO:0007669"/>
    <property type="project" value="UniProtKB-UniRule"/>
</dbReference>
<proteinExistence type="inferred from homology"/>
<dbReference type="SUPFAM" id="SSF52540">
    <property type="entry name" value="P-loop containing nucleoside triphosphate hydrolases"/>
    <property type="match status" value="1"/>
</dbReference>
<accession>B3R023</accession>
<keyword evidence="5 11" id="KW-0545">Nucleotide biosynthesis</keyword>
<evidence type="ECO:0000256" key="4">
    <source>
        <dbReference type="ARBA" id="ARBA00022679"/>
    </source>
</evidence>
<evidence type="ECO:0000256" key="5">
    <source>
        <dbReference type="ARBA" id="ARBA00022727"/>
    </source>
</evidence>
<dbReference type="EC" id="2.7.4.9" evidence="2 11"/>
<keyword evidence="4 11" id="KW-0808">Transferase</keyword>
<dbReference type="GO" id="GO:0005829">
    <property type="term" value="C:cytosol"/>
    <property type="evidence" value="ECO:0007669"/>
    <property type="project" value="TreeGrafter"/>
</dbReference>
<comment type="similarity">
    <text evidence="1 11">Belongs to the thymidylate kinase family.</text>
</comment>
<evidence type="ECO:0000256" key="7">
    <source>
        <dbReference type="ARBA" id="ARBA00022777"/>
    </source>
</evidence>
<keyword evidence="14" id="KW-1185">Reference proteome</keyword>
<dbReference type="GO" id="GO:0005524">
    <property type="term" value="F:ATP binding"/>
    <property type="evidence" value="ECO:0007669"/>
    <property type="project" value="UniProtKB-UniRule"/>
</dbReference>
<dbReference type="AlphaFoldDB" id="B3R023"/>
<dbReference type="HAMAP" id="MF_00165">
    <property type="entry name" value="Thymidylate_kinase"/>
    <property type="match status" value="1"/>
</dbReference>
<feature type="binding site" evidence="11">
    <location>
        <begin position="7"/>
        <end position="14"/>
    </location>
    <ligand>
        <name>ATP</name>
        <dbReference type="ChEBI" id="CHEBI:30616"/>
    </ligand>
</feature>
<evidence type="ECO:0000256" key="1">
    <source>
        <dbReference type="ARBA" id="ARBA00009776"/>
    </source>
</evidence>
<feature type="domain" description="Thymidylate kinase-like" evidence="12">
    <location>
        <begin position="5"/>
        <end position="192"/>
    </location>
</feature>
<keyword evidence="8 11" id="KW-0067">ATP-binding</keyword>
<dbReference type="GO" id="GO:0004798">
    <property type="term" value="F:dTMP kinase activity"/>
    <property type="evidence" value="ECO:0007669"/>
    <property type="project" value="UniProtKB-UniRule"/>
</dbReference>
<comment type="function">
    <text evidence="10 11">Phosphorylation of dTMP to form dTDP in both de novo and salvage pathways of dTTP synthesis.</text>
</comment>
<evidence type="ECO:0000313" key="14">
    <source>
        <dbReference type="Proteomes" id="UP000002020"/>
    </source>
</evidence>
<name>B3R023_PHYMT</name>
<dbReference type="FunFam" id="3.40.50.300:FF:000225">
    <property type="entry name" value="Thymidylate kinase"/>
    <property type="match status" value="1"/>
</dbReference>
<dbReference type="Gene3D" id="3.40.50.300">
    <property type="entry name" value="P-loop containing nucleotide triphosphate hydrolases"/>
    <property type="match status" value="1"/>
</dbReference>
<organism evidence="13 14">
    <name type="scientific">Phytoplasma mali (strain AT)</name>
    <dbReference type="NCBI Taxonomy" id="482235"/>
    <lineage>
        <taxon>Bacteria</taxon>
        <taxon>Bacillati</taxon>
        <taxon>Mycoplasmatota</taxon>
        <taxon>Mollicutes</taxon>
        <taxon>Acholeplasmatales</taxon>
        <taxon>Acholeplasmataceae</taxon>
        <taxon>Candidatus Phytoplasma</taxon>
        <taxon>16SrX (Apple proliferation group)</taxon>
    </lineage>
</organism>
<dbReference type="InterPro" id="IPR018094">
    <property type="entry name" value="Thymidylate_kinase"/>
</dbReference>
<evidence type="ECO:0000256" key="2">
    <source>
        <dbReference type="ARBA" id="ARBA00012980"/>
    </source>
</evidence>
<evidence type="ECO:0000259" key="12">
    <source>
        <dbReference type="Pfam" id="PF02223"/>
    </source>
</evidence>
<evidence type="ECO:0000313" key="13">
    <source>
        <dbReference type="EMBL" id="CAP18560.1"/>
    </source>
</evidence>
<evidence type="ECO:0000256" key="8">
    <source>
        <dbReference type="ARBA" id="ARBA00022840"/>
    </source>
</evidence>
<gene>
    <name evidence="11 13" type="primary">tmk</name>
    <name evidence="13" type="ordered locus">ATP_00373</name>
</gene>
<reference evidence="13 14" key="1">
    <citation type="journal article" date="2008" name="BMC Genomics">
        <title>The linear chromosome of the plant-pathogenic mycoplasma 'Candidatus Phytoplasma mali'.</title>
        <authorList>
            <person name="Kube M."/>
            <person name="Schneider B."/>
            <person name="Kuhl H."/>
            <person name="Dandekar T."/>
            <person name="Heitmann K."/>
            <person name="Migdoll A.M."/>
            <person name="Reinhardt R."/>
            <person name="Seemueller E."/>
        </authorList>
    </citation>
    <scope>NUCLEOTIDE SEQUENCE [LARGE SCALE GENOMIC DNA]</scope>
    <source>
        <strain evidence="13 14">AT</strain>
    </source>
</reference>
<dbReference type="KEGG" id="pml:ATP_00373"/>
<dbReference type="Proteomes" id="UP000002020">
    <property type="component" value="Chromosome"/>
</dbReference>
<dbReference type="PROSITE" id="PS01331">
    <property type="entry name" value="THYMIDYLATE_KINASE"/>
    <property type="match status" value="1"/>
</dbReference>
<dbReference type="InterPro" id="IPR027417">
    <property type="entry name" value="P-loop_NTPase"/>
</dbReference>
<dbReference type="InterPro" id="IPR018095">
    <property type="entry name" value="Thymidylate_kin_CS"/>
</dbReference>
<sequence>MFISFEGCEGTGKTVLSKKLEKKLIEKNYLTILTKEPGGCLQTQPIKKILLNSSFKKLHCYTESLLYAADRIEHLNRIIIPSLQQKKIVICDRFLDSSVAYQGYGRNLGEELIYKINFYALKYLPDITFYIDIDPFIGVQRIKNFRKEKLDNFDLEKMDFHERVREGYLNIFKKNKSRIILIDGNQSLENIFTIIYQKVIKFLNIKVK</sequence>
<dbReference type="NCBIfam" id="TIGR00041">
    <property type="entry name" value="DTMP_kinase"/>
    <property type="match status" value="1"/>
</dbReference>
<keyword evidence="7 11" id="KW-0418">Kinase</keyword>
<dbReference type="CDD" id="cd01672">
    <property type="entry name" value="TMPK"/>
    <property type="match status" value="1"/>
</dbReference>
<evidence type="ECO:0000256" key="11">
    <source>
        <dbReference type="HAMAP-Rule" id="MF_00165"/>
    </source>
</evidence>
<dbReference type="GO" id="GO:0006227">
    <property type="term" value="P:dUDP biosynthetic process"/>
    <property type="evidence" value="ECO:0007669"/>
    <property type="project" value="TreeGrafter"/>
</dbReference>
<dbReference type="eggNOG" id="COG0125">
    <property type="taxonomic scope" value="Bacteria"/>
</dbReference>
<dbReference type="PANTHER" id="PTHR10344">
    <property type="entry name" value="THYMIDYLATE KINASE"/>
    <property type="match status" value="1"/>
</dbReference>
<evidence type="ECO:0000256" key="9">
    <source>
        <dbReference type="ARBA" id="ARBA00048743"/>
    </source>
</evidence>
<evidence type="ECO:0000256" key="3">
    <source>
        <dbReference type="ARBA" id="ARBA00017144"/>
    </source>
</evidence>